<keyword evidence="1" id="KW-0732">Signal</keyword>
<evidence type="ECO:0000256" key="1">
    <source>
        <dbReference type="SAM" id="SignalP"/>
    </source>
</evidence>
<evidence type="ECO:0000313" key="3">
    <source>
        <dbReference type="Proteomes" id="UP001500016"/>
    </source>
</evidence>
<feature type="chain" id="PRO_5045943204" evidence="1">
    <location>
        <begin position="24"/>
        <end position="73"/>
    </location>
</feature>
<keyword evidence="3" id="KW-1185">Reference proteome</keyword>
<protein>
    <submittedName>
        <fullName evidence="2">Uncharacterized protein</fullName>
    </submittedName>
</protein>
<gene>
    <name evidence="2" type="ORF">GCM10009801_01130</name>
</gene>
<comment type="caution">
    <text evidence="2">The sequence shown here is derived from an EMBL/GenBank/DDBJ whole genome shotgun (WGS) entry which is preliminary data.</text>
</comment>
<reference evidence="2 3" key="1">
    <citation type="journal article" date="2019" name="Int. J. Syst. Evol. Microbiol.">
        <title>The Global Catalogue of Microorganisms (GCM) 10K type strain sequencing project: providing services to taxonomists for standard genome sequencing and annotation.</title>
        <authorList>
            <consortium name="The Broad Institute Genomics Platform"/>
            <consortium name="The Broad Institute Genome Sequencing Center for Infectious Disease"/>
            <person name="Wu L."/>
            <person name="Ma J."/>
        </authorList>
    </citation>
    <scope>NUCLEOTIDE SEQUENCE [LARGE SCALE GENOMIC DNA]</scope>
    <source>
        <strain evidence="2 3">JCM 15478</strain>
    </source>
</reference>
<name>A0ABN2VFJ2_9ACTN</name>
<proteinExistence type="predicted"/>
<organism evidence="2 3">
    <name type="scientific">Streptomyces albiaxialis</name>
    <dbReference type="NCBI Taxonomy" id="329523"/>
    <lineage>
        <taxon>Bacteria</taxon>
        <taxon>Bacillati</taxon>
        <taxon>Actinomycetota</taxon>
        <taxon>Actinomycetes</taxon>
        <taxon>Kitasatosporales</taxon>
        <taxon>Streptomycetaceae</taxon>
        <taxon>Streptomyces</taxon>
    </lineage>
</organism>
<accession>A0ABN2VFJ2</accession>
<sequence length="73" mass="7556">MTFALATAVAVSGVMFSGATVQAAPADQTQARAGGPPFPYSDCIKEAKRQGKKDAVSRCDNLVAKGWVKKPGT</sequence>
<dbReference type="EMBL" id="BAAAPE010000001">
    <property type="protein sequence ID" value="GAA2059979.1"/>
    <property type="molecule type" value="Genomic_DNA"/>
</dbReference>
<evidence type="ECO:0000313" key="2">
    <source>
        <dbReference type="EMBL" id="GAA2059979.1"/>
    </source>
</evidence>
<dbReference type="Proteomes" id="UP001500016">
    <property type="component" value="Unassembled WGS sequence"/>
</dbReference>
<feature type="signal peptide" evidence="1">
    <location>
        <begin position="1"/>
        <end position="23"/>
    </location>
</feature>